<gene>
    <name evidence="2" type="ORF">RND71_043678</name>
</gene>
<feature type="compositionally biased region" description="Polar residues" evidence="1">
    <location>
        <begin position="202"/>
        <end position="216"/>
    </location>
</feature>
<keyword evidence="3" id="KW-1185">Reference proteome</keyword>
<dbReference type="EMBL" id="JAVYJV010000097">
    <property type="protein sequence ID" value="KAK4336747.1"/>
    <property type="molecule type" value="Genomic_DNA"/>
</dbReference>
<feature type="region of interest" description="Disordered" evidence="1">
    <location>
        <begin position="196"/>
        <end position="223"/>
    </location>
</feature>
<feature type="compositionally biased region" description="Basic and acidic residues" evidence="1">
    <location>
        <begin position="367"/>
        <end position="378"/>
    </location>
</feature>
<dbReference type="InterPro" id="IPR036397">
    <property type="entry name" value="RNaseH_sf"/>
</dbReference>
<sequence length="432" mass="48920">MDLAMNHYQVKQDDAINIEKYPQNLIAKLLSVSRSSVIKYIDIHEGRKGKDKKTLRKKKLMKQEVYYALQYVLKNPFCGFKEIIESLDLKVSVNTLRTALNENGLKSYVASEKPFANIHSSTSNNNKSSNNNNVNNLNIETSRGEDQTMITEYGDYLISTMNSISPSYLHPIGGPSYPVAHHFNCLQHATHHNSSSFSSSSLPLNLQHPSSGQNQYSNLNHHNNLSSSTFSTNSFQLNLSSPLDQKSYPSSQRFLHNSLGINHSSSNLNTHSLMSNESFNCSGESSLSSSSPVSITSSSPEAKSNFYPNFNPNYVKYINKNCSFNNLSKTQYEDDDFMIRDDEEDDLSVSPYDIKYTPNGIGYEPLPDSRRAKQKPELTEPNMKLRLKFAQKMLQNLEMLDNIVFTDETTIQPYSNGVQLVKRQKKESMEPR</sequence>
<feature type="region of interest" description="Disordered" evidence="1">
    <location>
        <begin position="119"/>
        <end position="143"/>
    </location>
</feature>
<proteinExistence type="predicted"/>
<dbReference type="AlphaFoldDB" id="A0AAE1QR58"/>
<comment type="caution">
    <text evidence="2">The sequence shown here is derived from an EMBL/GenBank/DDBJ whole genome shotgun (WGS) entry which is preliminary data.</text>
</comment>
<name>A0AAE1QR58_9SOLA</name>
<protein>
    <submittedName>
        <fullName evidence="2">Uncharacterized protein</fullName>
    </submittedName>
</protein>
<feature type="compositionally biased region" description="Low complexity" evidence="1">
    <location>
        <begin position="119"/>
        <end position="138"/>
    </location>
</feature>
<evidence type="ECO:0000256" key="1">
    <source>
        <dbReference type="SAM" id="MobiDB-lite"/>
    </source>
</evidence>
<evidence type="ECO:0000313" key="2">
    <source>
        <dbReference type="EMBL" id="KAK4336747.1"/>
    </source>
</evidence>
<dbReference type="GO" id="GO:0003676">
    <property type="term" value="F:nucleic acid binding"/>
    <property type="evidence" value="ECO:0007669"/>
    <property type="project" value="InterPro"/>
</dbReference>
<accession>A0AAE1QR58</accession>
<evidence type="ECO:0000313" key="3">
    <source>
        <dbReference type="Proteomes" id="UP001291623"/>
    </source>
</evidence>
<dbReference type="Proteomes" id="UP001291623">
    <property type="component" value="Unassembled WGS sequence"/>
</dbReference>
<feature type="region of interest" description="Disordered" evidence="1">
    <location>
        <begin position="358"/>
        <end position="378"/>
    </location>
</feature>
<dbReference type="Gene3D" id="3.30.420.10">
    <property type="entry name" value="Ribonuclease H-like superfamily/Ribonuclease H"/>
    <property type="match status" value="1"/>
</dbReference>
<reference evidence="2" key="1">
    <citation type="submission" date="2023-12" db="EMBL/GenBank/DDBJ databases">
        <title>Genome assembly of Anisodus tanguticus.</title>
        <authorList>
            <person name="Wang Y.-J."/>
        </authorList>
    </citation>
    <scope>NUCLEOTIDE SEQUENCE</scope>
    <source>
        <strain evidence="2">KB-2021</strain>
        <tissue evidence="2">Leaf</tissue>
    </source>
</reference>
<organism evidence="2 3">
    <name type="scientific">Anisodus tanguticus</name>
    <dbReference type="NCBI Taxonomy" id="243964"/>
    <lineage>
        <taxon>Eukaryota</taxon>
        <taxon>Viridiplantae</taxon>
        <taxon>Streptophyta</taxon>
        <taxon>Embryophyta</taxon>
        <taxon>Tracheophyta</taxon>
        <taxon>Spermatophyta</taxon>
        <taxon>Magnoliopsida</taxon>
        <taxon>eudicotyledons</taxon>
        <taxon>Gunneridae</taxon>
        <taxon>Pentapetalae</taxon>
        <taxon>asterids</taxon>
        <taxon>lamiids</taxon>
        <taxon>Solanales</taxon>
        <taxon>Solanaceae</taxon>
        <taxon>Solanoideae</taxon>
        <taxon>Hyoscyameae</taxon>
        <taxon>Anisodus</taxon>
    </lineage>
</organism>